<sequence length="543" mass="58856">MEISANSLYILATLHLFLLVYLPFTAADSNADNSTSRSGSTSCNNEFQSVLVKNWVDGVEGESLVGLSAKFGAILPRQRRDALKLPVVFANPLSCCSSSSSKLSNSIVVSTRGDCAFTTKAQVAQSEGASGLVVINDNEELYKMVCSGNDTSLNIIIPVVMIPKSEGDTIKKPMEAGRKVELLLYSPDRPIVDLSVIFLWMMAVGTILLACLWPDIVARKKDDEHYNQLSPKESSNAGTAKGDSENESVDINATGAIAFVISASTFLVLFYFFMSSGFVWCLIVLFCIGGVEGMHMVIVSLVLRISENCGQKTVNLPLLGSVSFLSLGVLPFCIAFAVFWAVKQQASYAWIGQDVLAICLMLSVLQTARLPNIKVSSVLLCCAFFYDIFWVFLSPLIFHESVMIAVARGSHSGGVAIPLLLRIPRYFDPWGGYNMVGFGDVLFPGLLISFTYRYDKSTKKSTLNGYFLWVMIGYGTGLFLTYLGLYLMDGHGQPALLYLVPCTLGLTVVLGMLRGELKSLWSYGTDESPTSGPSSTSGSAGQA</sequence>
<evidence type="ECO:0000256" key="7">
    <source>
        <dbReference type="ARBA" id="ARBA00022801"/>
    </source>
</evidence>
<evidence type="ECO:0000256" key="6">
    <source>
        <dbReference type="ARBA" id="ARBA00022753"/>
    </source>
</evidence>
<evidence type="ECO:0000256" key="3">
    <source>
        <dbReference type="ARBA" id="ARBA00006859"/>
    </source>
</evidence>
<keyword evidence="8 12" id="KW-1133">Transmembrane helix</keyword>
<dbReference type="SMART" id="SM00730">
    <property type="entry name" value="PSN"/>
    <property type="match status" value="1"/>
</dbReference>
<reference evidence="15 16" key="1">
    <citation type="journal article" date="2020" name="Mol. Biol. Evol.">
        <title>Distinct Expression and Methylation Patterns for Genes with Different Fates following a Single Whole-Genome Duplication in Flowering Plants.</title>
        <authorList>
            <person name="Shi T."/>
            <person name="Rahmani R.S."/>
            <person name="Gugger P.F."/>
            <person name="Wang M."/>
            <person name="Li H."/>
            <person name="Zhang Y."/>
            <person name="Li Z."/>
            <person name="Wang Q."/>
            <person name="Van de Peer Y."/>
            <person name="Marchal K."/>
            <person name="Chen J."/>
        </authorList>
    </citation>
    <scope>NUCLEOTIDE SEQUENCE [LARGE SCALE GENOMIC DNA]</scope>
    <source>
        <tissue evidence="15">Leaf</tissue>
    </source>
</reference>
<feature type="transmembrane region" description="Helical" evidence="12">
    <location>
        <begin position="494"/>
        <end position="513"/>
    </location>
</feature>
<dbReference type="FunFam" id="3.50.30.30:FF:000007">
    <property type="entry name" value="Signal peptide peptidase-like 3"/>
    <property type="match status" value="1"/>
</dbReference>
<name>A0A822YX86_NELNU</name>
<evidence type="ECO:0000313" key="15">
    <source>
        <dbReference type="EMBL" id="DAD37157.1"/>
    </source>
</evidence>
<evidence type="ECO:0000256" key="9">
    <source>
        <dbReference type="ARBA" id="ARBA00023136"/>
    </source>
</evidence>
<evidence type="ECO:0000256" key="10">
    <source>
        <dbReference type="ARBA" id="ARBA00023180"/>
    </source>
</evidence>
<keyword evidence="9 12" id="KW-0472">Membrane</keyword>
<dbReference type="GO" id="GO:0042500">
    <property type="term" value="F:aspartic endopeptidase activity, intramembrane cleaving"/>
    <property type="evidence" value="ECO:0007669"/>
    <property type="project" value="InterPro"/>
</dbReference>
<keyword evidence="5 13" id="KW-0732">Signal</keyword>
<feature type="signal peptide" evidence="13">
    <location>
        <begin position="1"/>
        <end position="27"/>
    </location>
</feature>
<dbReference type="Pfam" id="PF02225">
    <property type="entry name" value="PA"/>
    <property type="match status" value="1"/>
</dbReference>
<evidence type="ECO:0000256" key="5">
    <source>
        <dbReference type="ARBA" id="ARBA00022729"/>
    </source>
</evidence>
<dbReference type="PANTHER" id="PTHR12174:SF90">
    <property type="entry name" value="SIGNAL PEPTIDE PEPTIDASE-LIKE 3"/>
    <property type="match status" value="1"/>
</dbReference>
<feature type="region of interest" description="Disordered" evidence="11">
    <location>
        <begin position="524"/>
        <end position="543"/>
    </location>
</feature>
<dbReference type="Pfam" id="PF04258">
    <property type="entry name" value="Peptidase_A22B"/>
    <property type="match status" value="1"/>
</dbReference>
<keyword evidence="4 12" id="KW-0812">Transmembrane</keyword>
<proteinExistence type="inferred from homology"/>
<evidence type="ECO:0000256" key="13">
    <source>
        <dbReference type="SAM" id="SignalP"/>
    </source>
</evidence>
<comment type="function">
    <text evidence="1">Intramembrane-cleaving aspartic protease (I-CLiP) that cleaves type II membrane signal peptides in the hydrophobic plane of the membrane.</text>
</comment>
<evidence type="ECO:0000259" key="14">
    <source>
        <dbReference type="Pfam" id="PF02225"/>
    </source>
</evidence>
<keyword evidence="6" id="KW-0967">Endosome</keyword>
<evidence type="ECO:0000256" key="2">
    <source>
        <dbReference type="ARBA" id="ARBA00004337"/>
    </source>
</evidence>
<comment type="similarity">
    <text evidence="3">Belongs to the peptidase A22B family.</text>
</comment>
<protein>
    <recommendedName>
        <fullName evidence="14">PA domain-containing protein</fullName>
    </recommendedName>
</protein>
<feature type="transmembrane region" description="Helical" evidence="12">
    <location>
        <begin position="277"/>
        <end position="303"/>
    </location>
</feature>
<keyword evidence="7" id="KW-0378">Hydrolase</keyword>
<evidence type="ECO:0000256" key="11">
    <source>
        <dbReference type="SAM" id="MobiDB-lite"/>
    </source>
</evidence>
<feature type="transmembrane region" description="Helical" evidence="12">
    <location>
        <begin position="348"/>
        <end position="365"/>
    </location>
</feature>
<dbReference type="PANTHER" id="PTHR12174">
    <property type="entry name" value="SIGNAL PEPTIDE PEPTIDASE"/>
    <property type="match status" value="1"/>
</dbReference>
<organism evidence="15 16">
    <name type="scientific">Nelumbo nucifera</name>
    <name type="common">Sacred lotus</name>
    <dbReference type="NCBI Taxonomy" id="4432"/>
    <lineage>
        <taxon>Eukaryota</taxon>
        <taxon>Viridiplantae</taxon>
        <taxon>Streptophyta</taxon>
        <taxon>Embryophyta</taxon>
        <taxon>Tracheophyta</taxon>
        <taxon>Spermatophyta</taxon>
        <taxon>Magnoliopsida</taxon>
        <taxon>Proteales</taxon>
        <taxon>Nelumbonaceae</taxon>
        <taxon>Nelumbo</taxon>
    </lineage>
</organism>
<evidence type="ECO:0000256" key="4">
    <source>
        <dbReference type="ARBA" id="ARBA00022692"/>
    </source>
</evidence>
<evidence type="ECO:0000256" key="1">
    <source>
        <dbReference type="ARBA" id="ARBA00003012"/>
    </source>
</evidence>
<feature type="chain" id="PRO_5032345502" description="PA domain-containing protein" evidence="13">
    <location>
        <begin position="28"/>
        <end position="543"/>
    </location>
</feature>
<feature type="transmembrane region" description="Helical" evidence="12">
    <location>
        <begin position="194"/>
        <end position="213"/>
    </location>
</feature>
<dbReference type="SUPFAM" id="SSF52025">
    <property type="entry name" value="PA domain"/>
    <property type="match status" value="1"/>
</dbReference>
<dbReference type="InterPro" id="IPR006639">
    <property type="entry name" value="Preselin/SPP"/>
</dbReference>
<dbReference type="InterPro" id="IPR046450">
    <property type="entry name" value="PA_dom_sf"/>
</dbReference>
<feature type="transmembrane region" description="Helical" evidence="12">
    <location>
        <begin position="251"/>
        <end position="271"/>
    </location>
</feature>
<comment type="caution">
    <text evidence="15">The sequence shown here is derived from an EMBL/GenBank/DDBJ whole genome shotgun (WGS) entry which is preliminary data.</text>
</comment>
<dbReference type="Proteomes" id="UP000607653">
    <property type="component" value="Unassembled WGS sequence"/>
</dbReference>
<evidence type="ECO:0000313" key="16">
    <source>
        <dbReference type="Proteomes" id="UP000607653"/>
    </source>
</evidence>
<dbReference type="Gene3D" id="3.50.30.30">
    <property type="match status" value="1"/>
</dbReference>
<dbReference type="InterPro" id="IPR003137">
    <property type="entry name" value="PA_domain"/>
</dbReference>
<feature type="domain" description="PA" evidence="14">
    <location>
        <begin position="85"/>
        <end position="170"/>
    </location>
</feature>
<evidence type="ECO:0000256" key="12">
    <source>
        <dbReference type="SAM" id="Phobius"/>
    </source>
</evidence>
<feature type="transmembrane region" description="Helical" evidence="12">
    <location>
        <begin position="435"/>
        <end position="454"/>
    </location>
</feature>
<comment type="subcellular location">
    <subcellularLocation>
        <location evidence="2">Endosome membrane</location>
        <topology evidence="2">Multi-pass membrane protein</topology>
    </subcellularLocation>
</comment>
<dbReference type="EMBL" id="DUZY01000004">
    <property type="protein sequence ID" value="DAD37157.1"/>
    <property type="molecule type" value="Genomic_DNA"/>
</dbReference>
<accession>A0A822YX86</accession>
<dbReference type="GO" id="GO:0010008">
    <property type="term" value="C:endosome membrane"/>
    <property type="evidence" value="ECO:0007669"/>
    <property type="project" value="UniProtKB-SubCell"/>
</dbReference>
<feature type="transmembrane region" description="Helical" evidence="12">
    <location>
        <begin position="466"/>
        <end position="488"/>
    </location>
</feature>
<feature type="transmembrane region" description="Helical" evidence="12">
    <location>
        <begin position="377"/>
        <end position="398"/>
    </location>
</feature>
<evidence type="ECO:0000256" key="8">
    <source>
        <dbReference type="ARBA" id="ARBA00022989"/>
    </source>
</evidence>
<keyword evidence="10" id="KW-0325">Glycoprotein</keyword>
<feature type="transmembrane region" description="Helical" evidence="12">
    <location>
        <begin position="315"/>
        <end position="342"/>
    </location>
</feature>
<dbReference type="AlphaFoldDB" id="A0A822YX86"/>
<dbReference type="InterPro" id="IPR007369">
    <property type="entry name" value="Peptidase_A22B_SPP"/>
</dbReference>
<keyword evidence="16" id="KW-1185">Reference proteome</keyword>
<gene>
    <name evidence="15" type="ORF">HUJ06_007798</name>
</gene>
<feature type="compositionally biased region" description="Low complexity" evidence="11">
    <location>
        <begin position="528"/>
        <end position="543"/>
    </location>
</feature>